<dbReference type="EMBL" id="ASPP01006100">
    <property type="protein sequence ID" value="ETO29353.1"/>
    <property type="molecule type" value="Genomic_DNA"/>
</dbReference>
<feature type="non-terminal residue" evidence="3">
    <location>
        <position position="1"/>
    </location>
</feature>
<reference evidence="3 4" key="1">
    <citation type="journal article" date="2013" name="Curr. Biol.">
        <title>The Genome of the Foraminiferan Reticulomyxa filosa.</title>
        <authorList>
            <person name="Glockner G."/>
            <person name="Hulsmann N."/>
            <person name="Schleicher M."/>
            <person name="Noegel A.A."/>
            <person name="Eichinger L."/>
            <person name="Gallinger C."/>
            <person name="Pawlowski J."/>
            <person name="Sierra R."/>
            <person name="Euteneuer U."/>
            <person name="Pillet L."/>
            <person name="Moustafa A."/>
            <person name="Platzer M."/>
            <person name="Groth M."/>
            <person name="Szafranski K."/>
            <person name="Schliwa M."/>
        </authorList>
    </citation>
    <scope>NUCLEOTIDE SEQUENCE [LARGE SCALE GENOMIC DNA]</scope>
</reference>
<protein>
    <recommendedName>
        <fullName evidence="2">Serine-threonine/tyrosine-protein kinase catalytic domain-containing protein</fullName>
    </recommendedName>
</protein>
<evidence type="ECO:0000259" key="2">
    <source>
        <dbReference type="Pfam" id="PF07714"/>
    </source>
</evidence>
<proteinExistence type="predicted"/>
<dbReference type="Pfam" id="PF07714">
    <property type="entry name" value="PK_Tyr_Ser-Thr"/>
    <property type="match status" value="1"/>
</dbReference>
<name>X6NTS0_RETFI</name>
<dbReference type="OrthoDB" id="4062651at2759"/>
<dbReference type="InterPro" id="IPR001245">
    <property type="entry name" value="Ser-Thr/Tyr_kinase_cat_dom"/>
</dbReference>
<keyword evidence="4" id="KW-1185">Reference proteome</keyword>
<feature type="domain" description="Serine-threonine/tyrosine-protein kinase catalytic" evidence="2">
    <location>
        <begin position="45"/>
        <end position="148"/>
    </location>
</feature>
<feature type="region of interest" description="Disordered" evidence="1">
    <location>
        <begin position="1"/>
        <end position="21"/>
    </location>
</feature>
<dbReference type="GO" id="GO:0004672">
    <property type="term" value="F:protein kinase activity"/>
    <property type="evidence" value="ECO:0007669"/>
    <property type="project" value="InterPro"/>
</dbReference>
<dbReference type="Gene3D" id="1.10.510.10">
    <property type="entry name" value="Transferase(Phosphotransferase) domain 1"/>
    <property type="match status" value="1"/>
</dbReference>
<dbReference type="PANTHER" id="PTHR45756:SF1">
    <property type="entry name" value="PROTEIN KINASE DOMAIN CONTAINING PROTEIN"/>
    <property type="match status" value="1"/>
</dbReference>
<dbReference type="Proteomes" id="UP000023152">
    <property type="component" value="Unassembled WGS sequence"/>
</dbReference>
<dbReference type="SUPFAM" id="SSF56112">
    <property type="entry name" value="Protein kinase-like (PK-like)"/>
    <property type="match status" value="1"/>
</dbReference>
<evidence type="ECO:0000256" key="1">
    <source>
        <dbReference type="SAM" id="MobiDB-lite"/>
    </source>
</evidence>
<dbReference type="InterPro" id="IPR053215">
    <property type="entry name" value="TKL_Ser/Thr_kinase"/>
</dbReference>
<accession>X6NTS0</accession>
<dbReference type="AlphaFoldDB" id="X6NTS0"/>
<sequence length="157" mass="17611">DAHANPPANGNGNGNGNAVPNLLTKEMTTRYGNNPITHNAFEFRMEPSKLAHACYTQSIDVYSFGVIMWEVGNMQEAYQDMSVGEIAQMILSGNRLRSASQETRNENVNHGFYHVPDHVFTEYNAILNDCWTHVPTQRPTFAAIAQRLEQLLQSITK</sequence>
<evidence type="ECO:0000313" key="3">
    <source>
        <dbReference type="EMBL" id="ETO29353.1"/>
    </source>
</evidence>
<dbReference type="PANTHER" id="PTHR45756">
    <property type="entry name" value="PALMITOYLTRANSFERASE"/>
    <property type="match status" value="1"/>
</dbReference>
<dbReference type="InterPro" id="IPR011009">
    <property type="entry name" value="Kinase-like_dom_sf"/>
</dbReference>
<evidence type="ECO:0000313" key="4">
    <source>
        <dbReference type="Proteomes" id="UP000023152"/>
    </source>
</evidence>
<gene>
    <name evidence="3" type="ORF">RFI_07766</name>
</gene>
<organism evidence="3 4">
    <name type="scientific">Reticulomyxa filosa</name>
    <dbReference type="NCBI Taxonomy" id="46433"/>
    <lineage>
        <taxon>Eukaryota</taxon>
        <taxon>Sar</taxon>
        <taxon>Rhizaria</taxon>
        <taxon>Retaria</taxon>
        <taxon>Foraminifera</taxon>
        <taxon>Monothalamids</taxon>
        <taxon>Reticulomyxidae</taxon>
        <taxon>Reticulomyxa</taxon>
    </lineage>
</organism>
<comment type="caution">
    <text evidence="3">The sequence shown here is derived from an EMBL/GenBank/DDBJ whole genome shotgun (WGS) entry which is preliminary data.</text>
</comment>